<dbReference type="PATRIC" id="fig|365046.3.peg.3822"/>
<feature type="transmembrane region" description="Helical" evidence="1">
    <location>
        <begin position="93"/>
        <end position="114"/>
    </location>
</feature>
<evidence type="ECO:0000313" key="2">
    <source>
        <dbReference type="EMBL" id="AEG94846.1"/>
    </source>
</evidence>
<sequence>MEEAFVISGHHKPAFKWRARARAMAIHLAISAAVAALAAMFVFGLWYPYPYREISGGRELFLLLVTVDVILGPLITFAIFNQAKPRAELRRDLTVVGLLQLAALAYGLWIVAIARPVHLVFEIDRYRVVHAIDVPAELLPSSPDKVVSFSWTGPKLMAVRPFASEEEKMEATMAALQGVDLGARPDLWEPYEQAQPRVLAASKPVTDLLGRFPAHAAEIDKVLGRMNRPAAGVSYLPMVGRKSFWTVLVDARTAEVLAYLPIDSF</sequence>
<dbReference type="RefSeq" id="WP_013903074.1">
    <property type="nucleotide sequence ID" value="NC_015677.1"/>
</dbReference>
<evidence type="ECO:0000256" key="1">
    <source>
        <dbReference type="SAM" id="Phobius"/>
    </source>
</evidence>
<dbReference type="NCBIfam" id="NF041437">
    <property type="entry name" value="TfpZ"/>
    <property type="match status" value="1"/>
</dbReference>
<gene>
    <name evidence="2" type="ordered locus">Rta_37310</name>
</gene>
<accession>F5Y278</accession>
<dbReference type="HOGENOM" id="CLU_091377_0_0_4"/>
<protein>
    <submittedName>
        <fullName evidence="2">Fimbrial assembly protein-like protein</fullName>
    </submittedName>
</protein>
<proteinExistence type="predicted"/>
<keyword evidence="1" id="KW-1133">Transmembrane helix</keyword>
<feature type="transmembrane region" description="Helical" evidence="1">
    <location>
        <begin position="60"/>
        <end position="81"/>
    </location>
</feature>
<dbReference type="eggNOG" id="ENOG502Z8WP">
    <property type="taxonomic scope" value="Bacteria"/>
</dbReference>
<dbReference type="Proteomes" id="UP000008385">
    <property type="component" value="Chromosome"/>
</dbReference>
<dbReference type="EMBL" id="CP000245">
    <property type="protein sequence ID" value="AEG94846.1"/>
    <property type="molecule type" value="Genomic_DNA"/>
</dbReference>
<feature type="transmembrane region" description="Helical" evidence="1">
    <location>
        <begin position="25"/>
        <end position="48"/>
    </location>
</feature>
<dbReference type="KEGG" id="rta:Rta_37310"/>
<dbReference type="STRING" id="365046.Rta_37310"/>
<evidence type="ECO:0000313" key="3">
    <source>
        <dbReference type="Proteomes" id="UP000008385"/>
    </source>
</evidence>
<keyword evidence="1" id="KW-0812">Transmembrane</keyword>
<reference evidence="2 3" key="2">
    <citation type="journal article" date="2011" name="PLoS ONE">
        <title>The Cyst-Dividing Bacterium Ramlibacter tataouinensis TTB310 Genome Reveals a Well-Stocked Toolbox for Adaptation to a Desert Environment.</title>
        <authorList>
            <person name="De Luca G."/>
            <person name="Barakat M."/>
            <person name="Ortet P."/>
            <person name="Fochesato S."/>
            <person name="Jourlin-Castelli C."/>
            <person name="Ansaldi M."/>
            <person name="Py B."/>
            <person name="Fichant G."/>
            <person name="Coutinho P.M."/>
            <person name="Voulhoux R."/>
            <person name="Bastien O."/>
            <person name="Marechal E."/>
            <person name="Henrissat B."/>
            <person name="Quentin Y."/>
            <person name="Noirot P."/>
            <person name="Filloux A."/>
            <person name="Mejean V."/>
            <person name="Dubow M.S."/>
            <person name="Barras F."/>
            <person name="Barbe V."/>
            <person name="Weissenbach J."/>
            <person name="Mihalcescu I."/>
            <person name="Vermeglio A."/>
            <person name="Achouak W."/>
            <person name="Heulin T."/>
        </authorList>
    </citation>
    <scope>NUCLEOTIDE SEQUENCE [LARGE SCALE GENOMIC DNA]</scope>
    <source>
        <strain evidence="3">ATCC BAA-407 / DSM 14655 / LMG 21543 / TTB310</strain>
    </source>
</reference>
<keyword evidence="1" id="KW-0472">Membrane</keyword>
<keyword evidence="3" id="KW-1185">Reference proteome</keyword>
<dbReference type="AlphaFoldDB" id="F5Y278"/>
<organism evidence="2 3">
    <name type="scientific">Ramlibacter tataouinensis (strain ATCC BAA-407 / DSM 14655 / LMG 21543 / TTB310)</name>
    <dbReference type="NCBI Taxonomy" id="365046"/>
    <lineage>
        <taxon>Bacteria</taxon>
        <taxon>Pseudomonadati</taxon>
        <taxon>Pseudomonadota</taxon>
        <taxon>Betaproteobacteria</taxon>
        <taxon>Burkholderiales</taxon>
        <taxon>Comamonadaceae</taxon>
        <taxon>Ramlibacter</taxon>
    </lineage>
</organism>
<dbReference type="InterPro" id="IPR047814">
    <property type="entry name" value="TfpX/TfpZ-like"/>
</dbReference>
<name>F5Y278_RAMTT</name>
<reference evidence="3" key="1">
    <citation type="submission" date="2006-01" db="EMBL/GenBank/DDBJ databases">
        <title>Genome of the cyst-dividing bacterium Ramlibacter tataouinensis.</title>
        <authorList>
            <person name="Barakat M."/>
            <person name="Ortet P."/>
            <person name="De Luca G."/>
            <person name="Jourlin-Castelli C."/>
            <person name="Ansaldi M."/>
            <person name="Py B."/>
            <person name="Fichant G."/>
            <person name="Coutinho P."/>
            <person name="Voulhoux R."/>
            <person name="Bastien O."/>
            <person name="Roy S."/>
            <person name="Marechal E."/>
            <person name="Henrissat B."/>
            <person name="Quentin Y."/>
            <person name="Noirot P."/>
            <person name="Filloux A."/>
            <person name="Mejean V."/>
            <person name="DuBow M."/>
            <person name="Barras F."/>
            <person name="Heulin T."/>
        </authorList>
    </citation>
    <scope>NUCLEOTIDE SEQUENCE [LARGE SCALE GENOMIC DNA]</scope>
    <source>
        <strain evidence="3">ATCC BAA-407 / DSM 14655 / LMG 21543 / TTB310</strain>
    </source>
</reference>